<dbReference type="Pfam" id="PF02310">
    <property type="entry name" value="B12-binding"/>
    <property type="match status" value="1"/>
</dbReference>
<keyword evidence="8" id="KW-1185">Reference proteome</keyword>
<evidence type="ECO:0000256" key="4">
    <source>
        <dbReference type="ARBA" id="ARBA00023004"/>
    </source>
</evidence>
<dbReference type="InterPro" id="IPR051198">
    <property type="entry name" value="BchE-like"/>
</dbReference>
<reference evidence="7 8" key="1">
    <citation type="submission" date="2017-03" db="EMBL/GenBank/DDBJ databases">
        <authorList>
            <person name="Afonso C.L."/>
            <person name="Miller P.J."/>
            <person name="Scott M.A."/>
            <person name="Spackman E."/>
            <person name="Goraichik I."/>
            <person name="Dimitrov K.M."/>
            <person name="Suarez D.L."/>
            <person name="Swayne D.E."/>
        </authorList>
    </citation>
    <scope>NUCLEOTIDE SEQUENCE [LARGE SCALE GENOMIC DNA]</scope>
    <source>
        <strain evidence="7 8">CECT 7639</strain>
    </source>
</reference>
<evidence type="ECO:0000313" key="8">
    <source>
        <dbReference type="Proteomes" id="UP000193077"/>
    </source>
</evidence>
<dbReference type="AlphaFoldDB" id="A0A1Y5TTT8"/>
<dbReference type="InterPro" id="IPR023404">
    <property type="entry name" value="rSAM_horseshoe"/>
</dbReference>
<evidence type="ECO:0000256" key="1">
    <source>
        <dbReference type="ARBA" id="ARBA00001966"/>
    </source>
</evidence>
<keyword evidence="3" id="KW-0479">Metal-binding</keyword>
<dbReference type="InterPro" id="IPR058240">
    <property type="entry name" value="rSAM_sf"/>
</dbReference>
<dbReference type="NCBIfam" id="TIGR03975">
    <property type="entry name" value="rSAM_ocin_1"/>
    <property type="match status" value="1"/>
</dbReference>
<evidence type="ECO:0000256" key="3">
    <source>
        <dbReference type="ARBA" id="ARBA00022723"/>
    </source>
</evidence>
<evidence type="ECO:0000259" key="6">
    <source>
        <dbReference type="PROSITE" id="PS51332"/>
    </source>
</evidence>
<dbReference type="GO" id="GO:0005829">
    <property type="term" value="C:cytosol"/>
    <property type="evidence" value="ECO:0007669"/>
    <property type="project" value="TreeGrafter"/>
</dbReference>
<dbReference type="Pfam" id="PF04055">
    <property type="entry name" value="Radical_SAM"/>
    <property type="match status" value="1"/>
</dbReference>
<dbReference type="CDD" id="cd01335">
    <property type="entry name" value="Radical_SAM"/>
    <property type="match status" value="1"/>
</dbReference>
<protein>
    <submittedName>
        <fullName evidence="7">Radical SAM superfamily protein</fullName>
    </submittedName>
</protein>
<keyword evidence="4" id="KW-0408">Iron</keyword>
<dbReference type="PANTHER" id="PTHR43409">
    <property type="entry name" value="ANAEROBIC MAGNESIUM-PROTOPORPHYRIN IX MONOMETHYL ESTER CYCLASE-RELATED"/>
    <property type="match status" value="1"/>
</dbReference>
<dbReference type="InterPro" id="IPR006158">
    <property type="entry name" value="Cobalamin-bd"/>
</dbReference>
<dbReference type="Gene3D" id="3.40.50.280">
    <property type="entry name" value="Cobalamin-binding domain"/>
    <property type="match status" value="1"/>
</dbReference>
<dbReference type="SFLD" id="SFLDG01082">
    <property type="entry name" value="B12-binding_domain_containing"/>
    <property type="match status" value="1"/>
</dbReference>
<dbReference type="InterPro" id="IPR007197">
    <property type="entry name" value="rSAM"/>
</dbReference>
<dbReference type="Gene3D" id="3.80.30.20">
    <property type="entry name" value="tm_1862 like domain"/>
    <property type="match status" value="1"/>
</dbReference>
<evidence type="ECO:0000256" key="5">
    <source>
        <dbReference type="ARBA" id="ARBA00023014"/>
    </source>
</evidence>
<organism evidence="7 8">
    <name type="scientific">Falsiruegeria litorea R37</name>
    <dbReference type="NCBI Taxonomy" id="1200284"/>
    <lineage>
        <taxon>Bacteria</taxon>
        <taxon>Pseudomonadati</taxon>
        <taxon>Pseudomonadota</taxon>
        <taxon>Alphaproteobacteria</taxon>
        <taxon>Rhodobacterales</taxon>
        <taxon>Roseobacteraceae</taxon>
        <taxon>Falsiruegeria</taxon>
    </lineage>
</organism>
<dbReference type="GO" id="GO:0051536">
    <property type="term" value="F:iron-sulfur cluster binding"/>
    <property type="evidence" value="ECO:0007669"/>
    <property type="project" value="UniProtKB-KW"/>
</dbReference>
<gene>
    <name evidence="7" type="ORF">TRL7639_04291</name>
</gene>
<dbReference type="SMART" id="SM00729">
    <property type="entry name" value="Elp3"/>
    <property type="match status" value="1"/>
</dbReference>
<dbReference type="SFLD" id="SFLDS00029">
    <property type="entry name" value="Radical_SAM"/>
    <property type="match status" value="1"/>
</dbReference>
<sequence length="633" mass="71526">MDDAMAVRDGFLATGLDGLSVAVICAPFFNVDCPSMQIGLMAAVATQAGARARTYHLNVDLAQRIGLDRYKVLCEHRGRMTGEWLFSKLAFGAQVAQEETRFFDAFPDEIDALCDKLNCDRAWLSELRNDILPKFIDDCVAGEDWAQFDVIGFSSTFQQNVASLALARRLKEASPHLRIVFGGANFEGEMGHALMDAFDYVDYTVAGEGEKAFPALLERIAMGTSAQGVPGVIAREDGVVYATPPATRQVDLASNPIPDYREFFERLEITGLAQDERLGRLLPVEGSRGCWWGEKHHCTFCGLNGTGMAFRSKPADVFLDELDLYAQRYRITSFEGVDNILDMKYLSGLFGVIEERNLDYTFFFEVKANLRREQLRALKRGGVRWLQPGIESLSSHVLQLMDKGCTMLQNLRFLKWARYYRIKVGWNLIWGFPGETEADYLRQLEVAKLITHLEPPSGCGPIWLERFSPYFTKRDQFPVSNIRAEASYAHVYPDFVNIDQIAYFFDYDMSDTAGTEHPDIAEWITEWQQRWNTDRPDTLSYRKIADGILIDDDRGVDTRGTHSFQGALADLYLYCSDTYRSTSQAVQHVNEQGAYSYGEDEVRGALDEFCRRGLMVSEDDVYLSLAVPANTNL</sequence>
<dbReference type="SFLD" id="SFLDF00324">
    <property type="entry name" value="bacteriocin_maturation"/>
    <property type="match status" value="1"/>
</dbReference>
<dbReference type="InterPro" id="IPR006638">
    <property type="entry name" value="Elp3/MiaA/NifB-like_rSAM"/>
</dbReference>
<keyword evidence="5" id="KW-0411">Iron-sulfur</keyword>
<dbReference type="GO" id="GO:0046872">
    <property type="term" value="F:metal ion binding"/>
    <property type="evidence" value="ECO:0007669"/>
    <property type="project" value="UniProtKB-KW"/>
</dbReference>
<dbReference type="PANTHER" id="PTHR43409:SF7">
    <property type="entry name" value="BLL1977 PROTEIN"/>
    <property type="match status" value="1"/>
</dbReference>
<feature type="domain" description="B12-binding" evidence="6">
    <location>
        <begin position="87"/>
        <end position="227"/>
    </location>
</feature>
<dbReference type="EMBL" id="FWFO01000007">
    <property type="protein sequence ID" value="SLN72192.1"/>
    <property type="molecule type" value="Genomic_DNA"/>
</dbReference>
<evidence type="ECO:0000256" key="2">
    <source>
        <dbReference type="ARBA" id="ARBA00022691"/>
    </source>
</evidence>
<dbReference type="InterPro" id="IPR023984">
    <property type="entry name" value="rSAM_ocin_1"/>
</dbReference>
<dbReference type="GO" id="GO:0031419">
    <property type="term" value="F:cobalamin binding"/>
    <property type="evidence" value="ECO:0007669"/>
    <property type="project" value="InterPro"/>
</dbReference>
<dbReference type="Proteomes" id="UP000193077">
    <property type="component" value="Unassembled WGS sequence"/>
</dbReference>
<comment type="cofactor">
    <cofactor evidence="1">
        <name>[4Fe-4S] cluster</name>
        <dbReference type="ChEBI" id="CHEBI:49883"/>
    </cofactor>
</comment>
<name>A0A1Y5TTT8_9RHOB</name>
<dbReference type="PROSITE" id="PS51332">
    <property type="entry name" value="B12_BINDING"/>
    <property type="match status" value="1"/>
</dbReference>
<accession>A0A1Y5TTT8</accession>
<evidence type="ECO:0000313" key="7">
    <source>
        <dbReference type="EMBL" id="SLN72192.1"/>
    </source>
</evidence>
<dbReference type="GO" id="GO:0003824">
    <property type="term" value="F:catalytic activity"/>
    <property type="evidence" value="ECO:0007669"/>
    <property type="project" value="InterPro"/>
</dbReference>
<dbReference type="OrthoDB" id="9801424at2"/>
<dbReference type="SUPFAM" id="SSF102114">
    <property type="entry name" value="Radical SAM enzymes"/>
    <property type="match status" value="1"/>
</dbReference>
<proteinExistence type="predicted"/>
<dbReference type="RefSeq" id="WP_085797937.1">
    <property type="nucleotide sequence ID" value="NZ_FWFO01000007.1"/>
</dbReference>
<keyword evidence="2" id="KW-0949">S-adenosyl-L-methionine</keyword>